<organism evidence="1 2">
    <name type="scientific">Odoribacter splanchnicus</name>
    <dbReference type="NCBI Taxonomy" id="28118"/>
    <lineage>
        <taxon>Bacteria</taxon>
        <taxon>Pseudomonadati</taxon>
        <taxon>Bacteroidota</taxon>
        <taxon>Bacteroidia</taxon>
        <taxon>Bacteroidales</taxon>
        <taxon>Odoribacteraceae</taxon>
        <taxon>Odoribacter</taxon>
    </lineage>
</organism>
<dbReference type="Pfam" id="PF03929">
    <property type="entry name" value="PepSY_TM"/>
    <property type="match status" value="1"/>
</dbReference>
<protein>
    <submittedName>
        <fullName evidence="1">PepSY domain-containing protein</fullName>
    </submittedName>
</protein>
<accession>A0A413IBS1</accession>
<dbReference type="AlphaFoldDB" id="A0A413IBS1"/>
<dbReference type="PANTHER" id="PTHR34219:SF6">
    <property type="entry name" value="BLR3280 PROTEIN"/>
    <property type="match status" value="1"/>
</dbReference>
<reference evidence="1 2" key="1">
    <citation type="submission" date="2018-08" db="EMBL/GenBank/DDBJ databases">
        <title>A genome reference for cultivated species of the human gut microbiota.</title>
        <authorList>
            <person name="Zou Y."/>
            <person name="Xue W."/>
            <person name="Luo G."/>
        </authorList>
    </citation>
    <scope>NUCLEOTIDE SEQUENCE [LARGE SCALE GENOMIC DNA]</scope>
    <source>
        <strain evidence="1 2">OF03-11</strain>
    </source>
</reference>
<dbReference type="Proteomes" id="UP000284434">
    <property type="component" value="Unassembled WGS sequence"/>
</dbReference>
<proteinExistence type="predicted"/>
<evidence type="ECO:0000313" key="1">
    <source>
        <dbReference type="EMBL" id="RGY06295.1"/>
    </source>
</evidence>
<dbReference type="InterPro" id="IPR005625">
    <property type="entry name" value="PepSY-ass_TM"/>
</dbReference>
<name>A0A413IBS1_9BACT</name>
<dbReference type="PANTHER" id="PTHR34219">
    <property type="entry name" value="IRON-REGULATED INNER MEMBRANE PROTEIN-RELATED"/>
    <property type="match status" value="1"/>
</dbReference>
<gene>
    <name evidence="1" type="ORF">DXA53_10520</name>
</gene>
<sequence>MDRNKIIDKNMLTKIFRKIHRILGLLLSILFLMWFISGIVMIYHSFPRVNQKLKLARQESLTGPLPAVDSLLQVLPDSSRLGGLSVDMYLDRPVFHLKGRQLPAGLYADSLQVVGKPDFNEICRIAGQLGGSVAYRVDSLNRLDQWIPFGYLTKEFPIYKFSFEDDARQEMYISSKSGKVLQWTDRNSRFWAWLGAIPHWVYFTSLRQNQALWINFMIWASGLGAIMCFSGLWIGIWVFWKNRKKGLRSPYKKWWLRWHHITGVVFGVFALTFVFSGMMSLVDIPSWMQKGKTRNREVRFRGREGGMLAADLYALDYRKIVDSLSDVKSIEWASFGKYPYYVVNSGSKKQFIDAADTSCLSPFTLTEEMVRETVREIHGQDTPYTLEWMTDWDDDYFSRRNMLTLPVYKVVIDDELHTRHYFNPETLYHRQIDDNGRLRGVLYSGLHSLNFKFLAERPLLWNVVMYVLMLGGTFLSLSGVVLTFKWLGRKIRKLFR</sequence>
<comment type="caution">
    <text evidence="1">The sequence shown here is derived from an EMBL/GenBank/DDBJ whole genome shotgun (WGS) entry which is preliminary data.</text>
</comment>
<dbReference type="EMBL" id="QSCO01000013">
    <property type="protein sequence ID" value="RGY06295.1"/>
    <property type="molecule type" value="Genomic_DNA"/>
</dbReference>
<evidence type="ECO:0000313" key="2">
    <source>
        <dbReference type="Proteomes" id="UP000284434"/>
    </source>
</evidence>